<dbReference type="EMBL" id="CAAALY010080771">
    <property type="protein sequence ID" value="VEL26509.1"/>
    <property type="molecule type" value="Genomic_DNA"/>
</dbReference>
<keyword evidence="3" id="KW-1185">Reference proteome</keyword>
<gene>
    <name evidence="2" type="ORF">PXEA_LOCUS19949</name>
</gene>
<comment type="caution">
    <text evidence="2">The sequence shown here is derived from an EMBL/GenBank/DDBJ whole genome shotgun (WGS) entry which is preliminary data.</text>
</comment>
<protein>
    <submittedName>
        <fullName evidence="2">Uncharacterized protein</fullName>
    </submittedName>
</protein>
<organism evidence="2 3">
    <name type="scientific">Protopolystoma xenopodis</name>
    <dbReference type="NCBI Taxonomy" id="117903"/>
    <lineage>
        <taxon>Eukaryota</taxon>
        <taxon>Metazoa</taxon>
        <taxon>Spiralia</taxon>
        <taxon>Lophotrochozoa</taxon>
        <taxon>Platyhelminthes</taxon>
        <taxon>Monogenea</taxon>
        <taxon>Polyopisthocotylea</taxon>
        <taxon>Polystomatidea</taxon>
        <taxon>Polystomatidae</taxon>
        <taxon>Protopolystoma</taxon>
    </lineage>
</organism>
<evidence type="ECO:0000256" key="1">
    <source>
        <dbReference type="SAM" id="MobiDB-lite"/>
    </source>
</evidence>
<dbReference type="OrthoDB" id="10067323at2759"/>
<feature type="compositionally biased region" description="Low complexity" evidence="1">
    <location>
        <begin position="107"/>
        <end position="118"/>
    </location>
</feature>
<dbReference type="Proteomes" id="UP000784294">
    <property type="component" value="Unassembled WGS sequence"/>
</dbReference>
<accession>A0A3S5ARE0</accession>
<sequence length="152" mass="15977">MNVHSSGHVLSAPPSLTPRQELNKEIIDAAVRMSNRNSSFTDNANSSSLLGSGGTPNSSLGTIIQAKPQLKNLIGDATRFVPTSLKVRRTTRDGRGRIISVGGGIPSSGPGLIGSSSDGHSRSIDGKAINANAQASKDDAYEEFMREMETLL</sequence>
<name>A0A3S5ARE0_9PLAT</name>
<proteinExistence type="predicted"/>
<evidence type="ECO:0000313" key="3">
    <source>
        <dbReference type="Proteomes" id="UP000784294"/>
    </source>
</evidence>
<evidence type="ECO:0000313" key="2">
    <source>
        <dbReference type="EMBL" id="VEL26509.1"/>
    </source>
</evidence>
<reference evidence="2" key="1">
    <citation type="submission" date="2018-11" db="EMBL/GenBank/DDBJ databases">
        <authorList>
            <consortium name="Pathogen Informatics"/>
        </authorList>
    </citation>
    <scope>NUCLEOTIDE SEQUENCE</scope>
</reference>
<feature type="region of interest" description="Disordered" evidence="1">
    <location>
        <begin position="96"/>
        <end position="120"/>
    </location>
</feature>
<dbReference type="AlphaFoldDB" id="A0A3S5ARE0"/>